<evidence type="ECO:0000313" key="6">
    <source>
        <dbReference type="EMBL" id="MEB3966506.1"/>
    </source>
</evidence>
<keyword evidence="3 5" id="KW-1133">Transmembrane helix</keyword>
<evidence type="ECO:0000256" key="2">
    <source>
        <dbReference type="ARBA" id="ARBA00022692"/>
    </source>
</evidence>
<keyword evidence="4 5" id="KW-0472">Membrane</keyword>
<organism evidence="6 7">
    <name type="scientific">Streptomyces kunmingensis</name>
    <dbReference type="NCBI Taxonomy" id="68225"/>
    <lineage>
        <taxon>Bacteria</taxon>
        <taxon>Bacillati</taxon>
        <taxon>Actinomycetota</taxon>
        <taxon>Actinomycetes</taxon>
        <taxon>Kitasatosporales</taxon>
        <taxon>Streptomycetaceae</taxon>
        <taxon>Streptomyces</taxon>
    </lineage>
</organism>
<dbReference type="EMBL" id="JAOZYB010000362">
    <property type="protein sequence ID" value="MEB3966506.1"/>
    <property type="molecule type" value="Genomic_DNA"/>
</dbReference>
<proteinExistence type="predicted"/>
<evidence type="ECO:0000313" key="7">
    <source>
        <dbReference type="Proteomes" id="UP001352223"/>
    </source>
</evidence>
<feature type="transmembrane region" description="Helical" evidence="5">
    <location>
        <begin position="59"/>
        <end position="81"/>
    </location>
</feature>
<name>A0ABU6CP59_9ACTN</name>
<evidence type="ECO:0000256" key="4">
    <source>
        <dbReference type="ARBA" id="ARBA00023136"/>
    </source>
</evidence>
<feature type="transmembrane region" description="Helical" evidence="5">
    <location>
        <begin position="113"/>
        <end position="129"/>
    </location>
</feature>
<keyword evidence="2 5" id="KW-0812">Transmembrane</keyword>
<reference evidence="6 7" key="1">
    <citation type="submission" date="2022-10" db="EMBL/GenBank/DDBJ databases">
        <authorList>
            <person name="Xie J."/>
            <person name="Shen N."/>
        </authorList>
    </citation>
    <scope>NUCLEOTIDE SEQUENCE [LARGE SCALE GENOMIC DNA]</scope>
    <source>
        <strain evidence="6 7">DSM 41681</strain>
    </source>
</reference>
<accession>A0ABU6CP59</accession>
<dbReference type="Pfam" id="PF13564">
    <property type="entry name" value="DoxX_2"/>
    <property type="match status" value="1"/>
</dbReference>
<protein>
    <submittedName>
        <fullName evidence="6">DoxX family protein</fullName>
    </submittedName>
</protein>
<evidence type="ECO:0000256" key="3">
    <source>
        <dbReference type="ARBA" id="ARBA00022989"/>
    </source>
</evidence>
<sequence length="152" mass="15320">MTNLAATAPAASATAPVRSRRARIALRTTAILLAAFFGAASGLPKLFAAPAAVEAFDSIGWGALGMYAIGAVEVAGAIGLVVPVLSGLAPIGLSTLMVGAFFMQVVAFDGENAATPLILLVPLVALAWAHRGRNRELAALLSRRDAARGAGA</sequence>
<evidence type="ECO:0000256" key="5">
    <source>
        <dbReference type="SAM" id="Phobius"/>
    </source>
</evidence>
<dbReference type="InterPro" id="IPR032808">
    <property type="entry name" value="DoxX"/>
</dbReference>
<evidence type="ECO:0000256" key="1">
    <source>
        <dbReference type="ARBA" id="ARBA00004141"/>
    </source>
</evidence>
<dbReference type="Proteomes" id="UP001352223">
    <property type="component" value="Unassembled WGS sequence"/>
</dbReference>
<comment type="caution">
    <text evidence="6">The sequence shown here is derived from an EMBL/GenBank/DDBJ whole genome shotgun (WGS) entry which is preliminary data.</text>
</comment>
<feature type="transmembrane region" description="Helical" evidence="5">
    <location>
        <begin position="24"/>
        <end position="47"/>
    </location>
</feature>
<keyword evidence="7" id="KW-1185">Reference proteome</keyword>
<dbReference type="RefSeq" id="WP_324775856.1">
    <property type="nucleotide sequence ID" value="NZ_BAAATS010000001.1"/>
</dbReference>
<comment type="subcellular location">
    <subcellularLocation>
        <location evidence="1">Membrane</location>
        <topology evidence="1">Multi-pass membrane protein</topology>
    </subcellularLocation>
</comment>
<feature type="transmembrane region" description="Helical" evidence="5">
    <location>
        <begin position="88"/>
        <end position="107"/>
    </location>
</feature>
<gene>
    <name evidence="6" type="ORF">OKJ48_40700</name>
</gene>